<comment type="caution">
    <text evidence="2">The sequence shown here is derived from an EMBL/GenBank/DDBJ whole genome shotgun (WGS) entry which is preliminary data.</text>
</comment>
<feature type="transmembrane region" description="Helical" evidence="1">
    <location>
        <begin position="208"/>
        <end position="227"/>
    </location>
</feature>
<gene>
    <name evidence="2" type="ORF">DJFAAGMI_01983</name>
</gene>
<dbReference type="Gene3D" id="1.20.144.10">
    <property type="entry name" value="Phosphatidic acid phosphatase type 2/haloperoxidase"/>
    <property type="match status" value="1"/>
</dbReference>
<keyword evidence="1" id="KW-0472">Membrane</keyword>
<dbReference type="RefSeq" id="WP_249334130.1">
    <property type="nucleotide sequence ID" value="NZ_JAANES010000002.1"/>
</dbReference>
<feature type="transmembrane region" description="Helical" evidence="1">
    <location>
        <begin position="184"/>
        <end position="202"/>
    </location>
</feature>
<evidence type="ECO:0000313" key="3">
    <source>
        <dbReference type="Proteomes" id="UP001647436"/>
    </source>
</evidence>
<dbReference type="Proteomes" id="UP001647436">
    <property type="component" value="Unassembled WGS sequence"/>
</dbReference>
<name>A0ABS5LRW7_9BURK</name>
<protein>
    <recommendedName>
        <fullName evidence="4">Phosphatase PAP2 family protein</fullName>
    </recommendedName>
</protein>
<feature type="transmembrane region" description="Helical" evidence="1">
    <location>
        <begin position="111"/>
        <end position="130"/>
    </location>
</feature>
<keyword evidence="1" id="KW-0812">Transmembrane</keyword>
<feature type="transmembrane region" description="Helical" evidence="1">
    <location>
        <begin position="73"/>
        <end position="99"/>
    </location>
</feature>
<feature type="transmembrane region" description="Helical" evidence="1">
    <location>
        <begin position="156"/>
        <end position="177"/>
    </location>
</feature>
<keyword evidence="3" id="KW-1185">Reference proteome</keyword>
<accession>A0ABS5LRW7</accession>
<evidence type="ECO:0008006" key="4">
    <source>
        <dbReference type="Google" id="ProtNLM"/>
    </source>
</evidence>
<organism evidence="2 3">
    <name type="scientific">Comamonas brasiliensis</name>
    <dbReference type="NCBI Taxonomy" id="1812482"/>
    <lineage>
        <taxon>Bacteria</taxon>
        <taxon>Pseudomonadati</taxon>
        <taxon>Pseudomonadota</taxon>
        <taxon>Betaproteobacteria</taxon>
        <taxon>Burkholderiales</taxon>
        <taxon>Comamonadaceae</taxon>
        <taxon>Comamonas</taxon>
    </lineage>
</organism>
<proteinExistence type="predicted"/>
<dbReference type="EMBL" id="JAANES010000002">
    <property type="protein sequence ID" value="MBS3019243.1"/>
    <property type="molecule type" value="Genomic_DNA"/>
</dbReference>
<evidence type="ECO:0000313" key="2">
    <source>
        <dbReference type="EMBL" id="MBS3019243.1"/>
    </source>
</evidence>
<keyword evidence="1" id="KW-1133">Transmembrane helix</keyword>
<sequence>MRKPPAPVPAPASVVSQADQALHRPVHAQARQRGFVFWAIWVNIATYAIYPTANWLASLRDHRYDFITRWDAMIPLVPEFIFVYFSFFPFLALPFWLVGQPDTAALGKRQVLGTLICGLVFVLFPANLAFDRVIPELEPYRSIFSTMFFVDQPHNLLPSLHIVYTALTCLAICQAQWPRGRRALCVLMVLWSVAICASTMLVHQHHVLDVVTALLLTAVLCVLIRPADVPPQPPRI</sequence>
<feature type="transmembrane region" description="Helical" evidence="1">
    <location>
        <begin position="34"/>
        <end position="53"/>
    </location>
</feature>
<reference evidence="2 3" key="1">
    <citation type="submission" date="2020-03" db="EMBL/GenBank/DDBJ databases">
        <title>The role of nitrogen metabolism on polyethylene biodegradation.</title>
        <authorList>
            <person name="Peixoto J."/>
            <person name="Vizzotto C.S."/>
            <person name="Ramos A."/>
            <person name="Alves G."/>
            <person name="Steindorff A."/>
            <person name="Kruger R."/>
        </authorList>
    </citation>
    <scope>NUCLEOTIDE SEQUENCE [LARGE SCALE GENOMIC DNA]</scope>
    <source>
        <strain evidence="2 3">PE63</strain>
    </source>
</reference>
<evidence type="ECO:0000256" key="1">
    <source>
        <dbReference type="SAM" id="Phobius"/>
    </source>
</evidence>